<evidence type="ECO:0000256" key="7">
    <source>
        <dbReference type="PROSITE-ProRule" id="PRU00175"/>
    </source>
</evidence>
<feature type="domain" description="Helicase ATP-binding" evidence="10">
    <location>
        <begin position="1074"/>
        <end position="1235"/>
    </location>
</feature>
<dbReference type="Gene3D" id="3.40.50.300">
    <property type="entry name" value="P-loop containing nucleotide triphosphate hydrolases"/>
    <property type="match status" value="1"/>
</dbReference>
<dbReference type="InterPro" id="IPR049730">
    <property type="entry name" value="SNF2/RAD54-like_C"/>
</dbReference>
<feature type="compositionally biased region" description="Acidic residues" evidence="8">
    <location>
        <begin position="127"/>
        <end position="140"/>
    </location>
</feature>
<evidence type="ECO:0000256" key="6">
    <source>
        <dbReference type="ARBA" id="ARBA00022840"/>
    </source>
</evidence>
<evidence type="ECO:0000259" key="9">
    <source>
        <dbReference type="PROSITE" id="PS50089"/>
    </source>
</evidence>
<dbReference type="InterPro" id="IPR014001">
    <property type="entry name" value="Helicase_ATP-bd"/>
</dbReference>
<feature type="compositionally biased region" description="Gly residues" evidence="8">
    <location>
        <begin position="204"/>
        <end position="213"/>
    </location>
</feature>
<dbReference type="PANTHER" id="PTHR39461:SF1">
    <property type="entry name" value="LEA DOMAIN PROTEIN (AFU_ORTHOLOGUE AFUA_8G04920)"/>
    <property type="match status" value="1"/>
</dbReference>
<reference evidence="12" key="2">
    <citation type="submission" date="2023-05" db="EMBL/GenBank/DDBJ databases">
        <authorList>
            <consortium name="Lawrence Berkeley National Laboratory"/>
            <person name="Steindorff A."/>
            <person name="Hensen N."/>
            <person name="Bonometti L."/>
            <person name="Westerberg I."/>
            <person name="Brannstrom I.O."/>
            <person name="Guillou S."/>
            <person name="Cros-Aarteil S."/>
            <person name="Calhoun S."/>
            <person name="Haridas S."/>
            <person name="Kuo A."/>
            <person name="Mondo S."/>
            <person name="Pangilinan J."/>
            <person name="Riley R."/>
            <person name="Labutti K."/>
            <person name="Andreopoulos B."/>
            <person name="Lipzen A."/>
            <person name="Chen C."/>
            <person name="Yanf M."/>
            <person name="Daum C."/>
            <person name="Ng V."/>
            <person name="Clum A."/>
            <person name="Ohm R."/>
            <person name="Martin F."/>
            <person name="Silar P."/>
            <person name="Natvig D."/>
            <person name="Lalanne C."/>
            <person name="Gautier V."/>
            <person name="Ament-Velasquez S.L."/>
            <person name="Kruys A."/>
            <person name="Hutchinson M.I."/>
            <person name="Powell A.J."/>
            <person name="Barry K."/>
            <person name="Miller A.N."/>
            <person name="Grigoriev I.V."/>
            <person name="Debuchy R."/>
            <person name="Gladieux P."/>
            <person name="Thoren M.H."/>
            <person name="Johannesson H."/>
        </authorList>
    </citation>
    <scope>NUCLEOTIDE SEQUENCE</scope>
    <source>
        <strain evidence="12">CBS 141.50</strain>
    </source>
</reference>
<evidence type="ECO:0000256" key="1">
    <source>
        <dbReference type="ARBA" id="ARBA00022723"/>
    </source>
</evidence>
<dbReference type="Pfam" id="PF08797">
    <property type="entry name" value="HIRAN"/>
    <property type="match status" value="1"/>
</dbReference>
<dbReference type="PROSITE" id="PS51192">
    <property type="entry name" value="HELICASE_ATP_BIND_1"/>
    <property type="match status" value="1"/>
</dbReference>
<keyword evidence="13" id="KW-1185">Reference proteome</keyword>
<organism evidence="12 13">
    <name type="scientific">Dichotomopilus funicola</name>
    <dbReference type="NCBI Taxonomy" id="1934379"/>
    <lineage>
        <taxon>Eukaryota</taxon>
        <taxon>Fungi</taxon>
        <taxon>Dikarya</taxon>
        <taxon>Ascomycota</taxon>
        <taxon>Pezizomycotina</taxon>
        <taxon>Sordariomycetes</taxon>
        <taxon>Sordariomycetidae</taxon>
        <taxon>Sordariales</taxon>
        <taxon>Chaetomiaceae</taxon>
        <taxon>Dichotomopilus</taxon>
    </lineage>
</organism>
<dbReference type="InterPro" id="IPR014905">
    <property type="entry name" value="HIRAN"/>
</dbReference>
<dbReference type="InterPro" id="IPR022124">
    <property type="entry name" value="DUF3659"/>
</dbReference>
<evidence type="ECO:0000256" key="4">
    <source>
        <dbReference type="ARBA" id="ARBA00022801"/>
    </source>
</evidence>
<dbReference type="SMART" id="SM00184">
    <property type="entry name" value="RING"/>
    <property type="match status" value="1"/>
</dbReference>
<dbReference type="Pfam" id="PF00176">
    <property type="entry name" value="SNF2-rel_dom"/>
    <property type="match status" value="1"/>
</dbReference>
<dbReference type="GeneID" id="87822159"/>
<keyword evidence="6" id="KW-0067">ATP-binding</keyword>
<protein>
    <submittedName>
        <fullName evidence="12">Uncharacterized protein</fullName>
    </submittedName>
</protein>
<keyword evidence="3 7" id="KW-0863">Zinc-finger</keyword>
<evidence type="ECO:0000313" key="12">
    <source>
        <dbReference type="EMBL" id="KAK4146560.1"/>
    </source>
</evidence>
<dbReference type="Pfam" id="PF22485">
    <property type="entry name" value="DUF6987"/>
    <property type="match status" value="1"/>
</dbReference>
<feature type="region of interest" description="Disordered" evidence="8">
    <location>
        <begin position="1"/>
        <end position="180"/>
    </location>
</feature>
<feature type="region of interest" description="Disordered" evidence="8">
    <location>
        <begin position="385"/>
        <end position="406"/>
    </location>
</feature>
<proteinExistence type="predicted"/>
<dbReference type="Proteomes" id="UP001302676">
    <property type="component" value="Unassembled WGS sequence"/>
</dbReference>
<dbReference type="CDD" id="cd16509">
    <property type="entry name" value="RING-HC_HLTF"/>
    <property type="match status" value="1"/>
</dbReference>
<dbReference type="Gene3D" id="3.30.40.10">
    <property type="entry name" value="Zinc/RING finger domain, C3HC4 (zinc finger)"/>
    <property type="match status" value="1"/>
</dbReference>
<dbReference type="PANTHER" id="PTHR39461">
    <property type="entry name" value="LEA DOMAIN PROTEIN (AFU_ORTHOLOGUE AFUA_8G04920)"/>
    <property type="match status" value="1"/>
</dbReference>
<dbReference type="InterPro" id="IPR054256">
    <property type="entry name" value="DUF6987"/>
</dbReference>
<feature type="domain" description="Helicase C-terminal" evidence="11">
    <location>
        <begin position="1429"/>
        <end position="1588"/>
    </location>
</feature>
<evidence type="ECO:0000313" key="13">
    <source>
        <dbReference type="Proteomes" id="UP001302676"/>
    </source>
</evidence>
<dbReference type="SUPFAM" id="SSF52540">
    <property type="entry name" value="P-loop containing nucleoside triphosphate hydrolases"/>
    <property type="match status" value="2"/>
</dbReference>
<keyword evidence="5" id="KW-0862">Zinc</keyword>
<dbReference type="InterPro" id="IPR027417">
    <property type="entry name" value="P-loop_NTPase"/>
</dbReference>
<feature type="compositionally biased region" description="Polar residues" evidence="8">
    <location>
        <begin position="53"/>
        <end position="67"/>
    </location>
</feature>
<dbReference type="PROSITE" id="PS00518">
    <property type="entry name" value="ZF_RING_1"/>
    <property type="match status" value="1"/>
</dbReference>
<accession>A0AAN6V857</accession>
<dbReference type="InterPro" id="IPR001841">
    <property type="entry name" value="Znf_RING"/>
</dbReference>
<sequence>MSSNIQQKKTAPPGSWPCNKGEEATSSGQHQQHQTQTPRSPPPVPDYQGGYIKSNNGGTTTDSQSGEYTHRDRQASAALQKQKQNVQQKGEQVLDQADGETNGAEQETEQQAEQDSEKPIELKDVDPQPESEAAEVDDVNIQDKAAEAATTVPGEGEEAELTENAKKAFDRASENQPTDEARNSFLKAARGGLSFVSRSARSVVGGGNGGGEGQSVAAPEEQGEKQEEGPVDTEVEEGEGKLDDVAEEKQEGEKAVDFSILKDGTVNKGGNVINASGAVVGRVAEGEIKTLVGKEVDEKGAIWSRNGKIIGKAEPIPDDEREEIEREAAPFESFPEAVIDKDGWVVSADGERIGKVEEGDLHALRGKTVDADGDILDKNGNVIGKAKRWEEAPEPEPEPEPKEPEVDKSILAGKRVNKAGNVVDGTGAIFGRVIEGDAKRMVGRMCDKNGNILSESGDILGKADLVSEGEREGLKEGPFAELQGCTVAKDGTVVTPSGDIVGRLTSGDGKVLFGRAVDEDGDVLDRNGNTIGHAERWEPEPVERKKNPMSGRRVNREGNVVDEDGNLIGKLTSGELTVCSGKDIDDDGDVVDYKGNTVGHCSLLEDIPKEEETPEEKEKREQAEQDKKLAVQMTVCVEQCLDSIRPICKMITEKIDKAERTPEEERDEEALVQEVKPLIEEGGRILNEAKGIIKGLDPEGRIAANAKHKTAAREATPEEYRLADVLKDLTGDVTQCIDNAKRKLEDMPHAKKELNPLWGLLNEPLFQILAAVGLLLSGVLNLVGRLLSGLGLGGLVDGLLGTLGLNRVLESLGLGSFSGSLKSGKKKGGGLLDDKIVGVRYYNGMATAGEVVICKREPYNQYDSNAIRVNNVFGDQIGHIPRALAAKLAPYIDSGEVAIESILIGEKGYYECPIRLFIHGPINSFARSKLEERLKSDKLLKATHLKQTRKENEQQRKNMGLKSGRGTAGLPIDVDEETSLEELTRASEAVNFRAGGDIAQTLAMNEDQLSKLPAAEQPEGVSATLLPYQLQGLAWLAAKEKPTFLAPGSSESVQLWKRDNHGRYTNIATNFTVVAAPNLLSGGILADDMGLGKTLQVISLIMTGGKGSTLIVAPVGVMSNWEQQIKRHVDEEHLPKVLIYHGPSRQTAAKSLGSYGVVVTSYGTLSSEAANNGPLFKLDWRRVVLDEGHAIRNAKTKAAEAACKLKAKSRWVLSGTPIVNNIRDLHSLLKFLHITGGVEQSEIFNTFVDLKLPAKTEYIHRITFWPGEKKKYEALLSEAHGALEEYQAKSKLGQKGRFQGVLERLLRLRQTCNHWTLCKERISDLMKLLEEQDVVPLNAENRALLQQALQLVIESQEECPVCMESLTDPVITHCKHVFCRGCISKVIEIQHKCPMCRAELAEDKLVEPAPEHSGEEEAEDVDPDSKSSKTEALLKILQATLKNDGSKVIIFSQWTSFLTVIQRQLDEAGYTYTRIDGSMNTSQRDAATRALDHNPATRIMLASLSVCSVGLNLVSADTVVLADSWWAPAIEDQAVDRVHRLGQTRPTTVWRLVMEGTVEERVLNIQGEKRELVNKAFQEKEKKGKKTKETRMADIMQLLG</sequence>
<gene>
    <name evidence="12" type="ORF">C8A04DRAFT_9617</name>
</gene>
<feature type="region of interest" description="Disordered" evidence="8">
    <location>
        <begin position="604"/>
        <end position="625"/>
    </location>
</feature>
<feature type="compositionally biased region" description="Basic and acidic residues" evidence="8">
    <location>
        <begin position="115"/>
        <end position="126"/>
    </location>
</feature>
<dbReference type="CDD" id="cd18793">
    <property type="entry name" value="SF2_C_SNF"/>
    <property type="match status" value="1"/>
</dbReference>
<feature type="region of interest" description="Disordered" evidence="8">
    <location>
        <begin position="1408"/>
        <end position="1427"/>
    </location>
</feature>
<name>A0AAN6V857_9PEZI</name>
<feature type="compositionally biased region" description="Basic and acidic residues" evidence="8">
    <location>
        <begin position="163"/>
        <end position="173"/>
    </location>
</feature>
<dbReference type="SMART" id="SM00487">
    <property type="entry name" value="DEXDc"/>
    <property type="match status" value="1"/>
</dbReference>
<dbReference type="InterPro" id="IPR017907">
    <property type="entry name" value="Znf_RING_CS"/>
</dbReference>
<keyword evidence="2" id="KW-0547">Nucleotide-binding</keyword>
<dbReference type="InterPro" id="IPR038718">
    <property type="entry name" value="SNF2-like_sf"/>
</dbReference>
<feature type="domain" description="RING-type" evidence="9">
    <location>
        <begin position="1359"/>
        <end position="1397"/>
    </location>
</feature>
<dbReference type="GO" id="GO:0008270">
    <property type="term" value="F:zinc ion binding"/>
    <property type="evidence" value="ECO:0007669"/>
    <property type="project" value="UniProtKB-KW"/>
</dbReference>
<dbReference type="PROSITE" id="PS51194">
    <property type="entry name" value="HELICASE_CTER"/>
    <property type="match status" value="1"/>
</dbReference>
<evidence type="ECO:0000256" key="3">
    <source>
        <dbReference type="ARBA" id="ARBA00022771"/>
    </source>
</evidence>
<dbReference type="SMART" id="SM00910">
    <property type="entry name" value="HIRAN"/>
    <property type="match status" value="1"/>
</dbReference>
<feature type="region of interest" description="Disordered" evidence="8">
    <location>
        <begin position="945"/>
        <end position="971"/>
    </location>
</feature>
<keyword evidence="4" id="KW-0378">Hydrolase</keyword>
<feature type="region of interest" description="Disordered" evidence="8">
    <location>
        <begin position="200"/>
        <end position="253"/>
    </location>
</feature>
<dbReference type="InterPro" id="IPR013083">
    <property type="entry name" value="Znf_RING/FYVE/PHD"/>
</dbReference>
<dbReference type="SUPFAM" id="SSF57850">
    <property type="entry name" value="RING/U-box"/>
    <property type="match status" value="1"/>
</dbReference>
<dbReference type="Pfam" id="PF12396">
    <property type="entry name" value="DUF3659"/>
    <property type="match status" value="5"/>
</dbReference>
<dbReference type="GO" id="GO:0003676">
    <property type="term" value="F:nucleic acid binding"/>
    <property type="evidence" value="ECO:0007669"/>
    <property type="project" value="InterPro"/>
</dbReference>
<evidence type="ECO:0000256" key="8">
    <source>
        <dbReference type="SAM" id="MobiDB-lite"/>
    </source>
</evidence>
<feature type="compositionally biased region" description="Polar residues" evidence="8">
    <location>
        <begin position="77"/>
        <end position="90"/>
    </location>
</feature>
<dbReference type="InterPro" id="IPR000330">
    <property type="entry name" value="SNF2_N"/>
</dbReference>
<dbReference type="PROSITE" id="PS50089">
    <property type="entry name" value="ZF_RING_2"/>
    <property type="match status" value="1"/>
</dbReference>
<keyword evidence="1" id="KW-0479">Metal-binding</keyword>
<dbReference type="Gene3D" id="3.40.50.10810">
    <property type="entry name" value="Tandem AAA-ATPase domain"/>
    <property type="match status" value="1"/>
</dbReference>
<dbReference type="EMBL" id="MU853560">
    <property type="protein sequence ID" value="KAK4146560.1"/>
    <property type="molecule type" value="Genomic_DNA"/>
</dbReference>
<reference evidence="12" key="1">
    <citation type="journal article" date="2023" name="Mol. Phylogenet. Evol.">
        <title>Genome-scale phylogeny and comparative genomics of the fungal order Sordariales.</title>
        <authorList>
            <person name="Hensen N."/>
            <person name="Bonometti L."/>
            <person name="Westerberg I."/>
            <person name="Brannstrom I.O."/>
            <person name="Guillou S."/>
            <person name="Cros-Aarteil S."/>
            <person name="Calhoun S."/>
            <person name="Haridas S."/>
            <person name="Kuo A."/>
            <person name="Mondo S."/>
            <person name="Pangilinan J."/>
            <person name="Riley R."/>
            <person name="LaButti K."/>
            <person name="Andreopoulos B."/>
            <person name="Lipzen A."/>
            <person name="Chen C."/>
            <person name="Yan M."/>
            <person name="Daum C."/>
            <person name="Ng V."/>
            <person name="Clum A."/>
            <person name="Steindorff A."/>
            <person name="Ohm R.A."/>
            <person name="Martin F."/>
            <person name="Silar P."/>
            <person name="Natvig D.O."/>
            <person name="Lalanne C."/>
            <person name="Gautier V."/>
            <person name="Ament-Velasquez S.L."/>
            <person name="Kruys A."/>
            <person name="Hutchinson M.I."/>
            <person name="Powell A.J."/>
            <person name="Barry K."/>
            <person name="Miller A.N."/>
            <person name="Grigoriev I.V."/>
            <person name="Debuchy R."/>
            <person name="Gladieux P."/>
            <person name="Hiltunen Thoren M."/>
            <person name="Johannesson H."/>
        </authorList>
    </citation>
    <scope>NUCLEOTIDE SEQUENCE</scope>
    <source>
        <strain evidence="12">CBS 141.50</strain>
    </source>
</reference>
<feature type="compositionally biased region" description="Basic and acidic residues" evidence="8">
    <location>
        <begin position="606"/>
        <end position="625"/>
    </location>
</feature>
<dbReference type="GO" id="GO:0016818">
    <property type="term" value="F:hydrolase activity, acting on acid anhydrides, in phosphorus-containing anhydrides"/>
    <property type="evidence" value="ECO:0007669"/>
    <property type="project" value="InterPro"/>
</dbReference>
<dbReference type="Pfam" id="PF00271">
    <property type="entry name" value="Helicase_C"/>
    <property type="match status" value="1"/>
</dbReference>
<dbReference type="Pfam" id="PF13923">
    <property type="entry name" value="zf-C3HC4_2"/>
    <property type="match status" value="1"/>
</dbReference>
<evidence type="ECO:0000259" key="11">
    <source>
        <dbReference type="PROSITE" id="PS51194"/>
    </source>
</evidence>
<evidence type="ECO:0000256" key="2">
    <source>
        <dbReference type="ARBA" id="ARBA00022741"/>
    </source>
</evidence>
<dbReference type="Gene3D" id="3.30.70.2330">
    <property type="match status" value="1"/>
</dbReference>
<evidence type="ECO:0000259" key="10">
    <source>
        <dbReference type="PROSITE" id="PS51192"/>
    </source>
</evidence>
<dbReference type="SMART" id="SM00490">
    <property type="entry name" value="HELICc"/>
    <property type="match status" value="1"/>
</dbReference>
<evidence type="ECO:0000256" key="5">
    <source>
        <dbReference type="ARBA" id="ARBA00022833"/>
    </source>
</evidence>
<comment type="caution">
    <text evidence="12">The sequence shown here is derived from an EMBL/GenBank/DDBJ whole genome shotgun (WGS) entry which is preliminary data.</text>
</comment>
<feature type="compositionally biased region" description="Basic and acidic residues" evidence="8">
    <location>
        <begin position="238"/>
        <end position="253"/>
    </location>
</feature>
<dbReference type="RefSeq" id="XP_062639931.1">
    <property type="nucleotide sequence ID" value="XM_062785546.1"/>
</dbReference>
<dbReference type="InterPro" id="IPR001650">
    <property type="entry name" value="Helicase_C-like"/>
</dbReference>
<dbReference type="GO" id="GO:0005524">
    <property type="term" value="F:ATP binding"/>
    <property type="evidence" value="ECO:0007669"/>
    <property type="project" value="InterPro"/>
</dbReference>